<dbReference type="PANTHER" id="PTHR33490">
    <property type="entry name" value="BLR5614 PROTEIN-RELATED"/>
    <property type="match status" value="1"/>
</dbReference>
<evidence type="ECO:0000313" key="3">
    <source>
        <dbReference type="Proteomes" id="UP001319827"/>
    </source>
</evidence>
<proteinExistence type="predicted"/>
<organism evidence="2 3">
    <name type="scientific">Desulfuromonas versatilis</name>
    <dbReference type="NCBI Taxonomy" id="2802975"/>
    <lineage>
        <taxon>Bacteria</taxon>
        <taxon>Pseudomonadati</taxon>
        <taxon>Thermodesulfobacteriota</taxon>
        <taxon>Desulfuromonadia</taxon>
        <taxon>Desulfuromonadales</taxon>
        <taxon>Desulfuromonadaceae</taxon>
        <taxon>Desulfuromonas</taxon>
    </lineage>
</organism>
<dbReference type="Pfam" id="PF01841">
    <property type="entry name" value="Transglut_core"/>
    <property type="match status" value="1"/>
</dbReference>
<keyword evidence="3" id="KW-1185">Reference proteome</keyword>
<dbReference type="EMBL" id="AP024355">
    <property type="protein sequence ID" value="BCR06207.1"/>
    <property type="molecule type" value="Genomic_DNA"/>
</dbReference>
<dbReference type="Pfam" id="PF08379">
    <property type="entry name" value="Bact_transglu_N"/>
    <property type="match status" value="1"/>
</dbReference>
<dbReference type="PANTHER" id="PTHR33490:SF1">
    <property type="entry name" value="SLL1233 PROTEIN"/>
    <property type="match status" value="1"/>
</dbReference>
<protein>
    <submittedName>
        <fullName evidence="2">Transglutaminase</fullName>
    </submittedName>
</protein>
<dbReference type="InterPro" id="IPR038765">
    <property type="entry name" value="Papain-like_cys_pep_sf"/>
</dbReference>
<dbReference type="RefSeq" id="WP_221249580.1">
    <property type="nucleotide sequence ID" value="NZ_AP024355.1"/>
</dbReference>
<dbReference type="SUPFAM" id="SSF54001">
    <property type="entry name" value="Cysteine proteinases"/>
    <property type="match status" value="1"/>
</dbReference>
<dbReference type="InterPro" id="IPR013589">
    <property type="entry name" value="Bac_transglu_N"/>
</dbReference>
<dbReference type="Gene3D" id="3.10.620.30">
    <property type="match status" value="1"/>
</dbReference>
<dbReference type="InterPro" id="IPR002931">
    <property type="entry name" value="Transglutaminase-like"/>
</dbReference>
<reference evidence="2 3" key="2">
    <citation type="journal article" date="2021" name="Int. J. Syst. Evol. Microbiol.">
        <title>Isolation and Polyphasic Characterization of Desulfuromonas versatilis sp. Nov., an Electrogenic Bacteria Capable of Versatile Metabolism Isolated from a Graphene Oxide-Reducing Enrichment Culture.</title>
        <authorList>
            <person name="Xie L."/>
            <person name="Yoshida N."/>
            <person name="Ishii S."/>
            <person name="Meng L."/>
        </authorList>
    </citation>
    <scope>NUCLEOTIDE SEQUENCE [LARGE SCALE GENOMIC DNA]</scope>
    <source>
        <strain evidence="2 3">NIT-T3</strain>
    </source>
</reference>
<name>A0ABM8HW98_9BACT</name>
<evidence type="ECO:0000313" key="2">
    <source>
        <dbReference type="EMBL" id="BCR06207.1"/>
    </source>
</evidence>
<dbReference type="Proteomes" id="UP001319827">
    <property type="component" value="Chromosome"/>
</dbReference>
<gene>
    <name evidence="2" type="ORF">DESUT3_32760</name>
</gene>
<feature type="domain" description="Transglutaminase-like" evidence="1">
    <location>
        <begin position="174"/>
        <end position="239"/>
    </location>
</feature>
<dbReference type="SMART" id="SM00460">
    <property type="entry name" value="TGc"/>
    <property type="match status" value="1"/>
</dbReference>
<accession>A0ABM8HW98</accession>
<reference evidence="2 3" key="1">
    <citation type="journal article" date="2016" name="C (Basel)">
        <title>Selective Growth of and Electricity Production by Marine Exoelectrogenic Bacteria in Self-Aggregated Hydrogel of Microbially Reduced Graphene Oxide.</title>
        <authorList>
            <person name="Yoshida N."/>
            <person name="Goto Y."/>
            <person name="Miyata Y."/>
        </authorList>
    </citation>
    <scope>NUCLEOTIDE SEQUENCE [LARGE SCALE GENOMIC DNA]</scope>
    <source>
        <strain evidence="2 3">NIT-T3</strain>
    </source>
</reference>
<sequence length="285" mass="31656">MRRLKITHLTEYRYSVPVTLHPHTLRLRPREGPEVHIESSALTIFPAHRVKWHRDVLDNAVAVVEFLEAAQTLSITSEVVIQHYLENPLDFLVADYAVNYPFHYAPQDLPDLTPYLQLVYPEDQGAIRSWLDQLGLGSPAMQTYALLDRLSKTIASQFAYTLREEMGVQSPAQTLAWGRGSCRDFAALFVAACRCLGLASRFVSGYGHLPHSEQWSTTTHAWAEVYLPGPGWKGFDPTGGEVTGSRHIPVAVARRPEAVPPVAGSFFGMTGPPPALIVDVRVVAF</sequence>
<evidence type="ECO:0000259" key="1">
    <source>
        <dbReference type="SMART" id="SM00460"/>
    </source>
</evidence>